<accession>A0ABS3EJY1</accession>
<name>A0ABS3EJY1_9HYPH</name>
<protein>
    <submittedName>
        <fullName evidence="1">Uncharacterized protein</fullName>
    </submittedName>
</protein>
<organism evidence="1 2">
    <name type="scientific">Agrobacterium burrii</name>
    <dbReference type="NCBI Taxonomy" id="2815339"/>
    <lineage>
        <taxon>Bacteria</taxon>
        <taxon>Pseudomonadati</taxon>
        <taxon>Pseudomonadota</taxon>
        <taxon>Alphaproteobacteria</taxon>
        <taxon>Hyphomicrobiales</taxon>
        <taxon>Rhizobiaceae</taxon>
        <taxon>Rhizobium/Agrobacterium group</taxon>
        <taxon>Agrobacterium</taxon>
        <taxon>Agrobacterium tumefaciens complex</taxon>
    </lineage>
</organism>
<comment type="caution">
    <text evidence="1">The sequence shown here is derived from an EMBL/GenBank/DDBJ whole genome shotgun (WGS) entry which is preliminary data.</text>
</comment>
<sequence>MAVATMTDSEVDDMIALLLDQRSPGSEAFEHNMKIAGASLAVKFAEQADTTDKSFAIVTSAQDREFFALGFAEALAKNGARVTISTLWNKFLPPKGFVRSTTILLAQHHDPHPERVDCVAYVCSSLAEDATVADALSRVSGVIEADDFLVFSLTGSETERGNLDDHLDYRDCPRPAIHLLEGDRSFDLASRGASIRKGLRDHLKRAYGWKGLAYIPQSLGGPKPDYVSEYVPGLQF</sequence>
<evidence type="ECO:0000313" key="1">
    <source>
        <dbReference type="EMBL" id="MBO0132284.1"/>
    </source>
</evidence>
<gene>
    <name evidence="1" type="ORF">JZX89_16240</name>
</gene>
<keyword evidence="2" id="KW-1185">Reference proteome</keyword>
<dbReference type="Proteomes" id="UP000664699">
    <property type="component" value="Unassembled WGS sequence"/>
</dbReference>
<dbReference type="EMBL" id="JAFLNA010000008">
    <property type="protein sequence ID" value="MBO0132284.1"/>
    <property type="molecule type" value="Genomic_DNA"/>
</dbReference>
<reference evidence="1 2" key="1">
    <citation type="submission" date="2021-03" db="EMBL/GenBank/DDBJ databases">
        <title>Whole genome sequence of Agrobacterium sp. strain Rnr.</title>
        <authorList>
            <person name="Mafakheri H."/>
            <person name="Taghavi S.M."/>
            <person name="Nemanja K."/>
            <person name="Osdaghi E."/>
        </authorList>
    </citation>
    <scope>NUCLEOTIDE SEQUENCE [LARGE SCALE GENOMIC DNA]</scope>
    <source>
        <strain evidence="1 2">Rnr</strain>
    </source>
</reference>
<evidence type="ECO:0000313" key="2">
    <source>
        <dbReference type="Proteomes" id="UP000664699"/>
    </source>
</evidence>
<proteinExistence type="predicted"/>
<dbReference type="RefSeq" id="WP_207134719.1">
    <property type="nucleotide sequence ID" value="NZ_JAFLNA010000008.1"/>
</dbReference>